<accession>A0A5J6G4Q2</accession>
<dbReference type="EMBL" id="CP023699">
    <property type="protein sequence ID" value="QEU89913.1"/>
    <property type="molecule type" value="Genomic_DNA"/>
</dbReference>
<dbReference type="KEGG" id="ska:CP970_02390"/>
<evidence type="ECO:0000313" key="1">
    <source>
        <dbReference type="EMBL" id="QEU89913.1"/>
    </source>
</evidence>
<sequence>MRCLGQGADIAGAVTFLAGQDAAFITGQVIPVNGGAALRHCGSGRAPPSPRAGAGR</sequence>
<proteinExistence type="predicted"/>
<organism evidence="1 2">
    <name type="scientific">Streptomyces kanamyceticus</name>
    <dbReference type="NCBI Taxonomy" id="1967"/>
    <lineage>
        <taxon>Bacteria</taxon>
        <taxon>Bacillati</taxon>
        <taxon>Actinomycetota</taxon>
        <taxon>Actinomycetes</taxon>
        <taxon>Kitasatosporales</taxon>
        <taxon>Streptomycetaceae</taxon>
        <taxon>Streptomyces</taxon>
    </lineage>
</organism>
<dbReference type="InterPro" id="IPR036291">
    <property type="entry name" value="NAD(P)-bd_dom_sf"/>
</dbReference>
<keyword evidence="2" id="KW-1185">Reference proteome</keyword>
<dbReference type="Proteomes" id="UP000325529">
    <property type="component" value="Chromosome"/>
</dbReference>
<name>A0A5J6G4Q2_STRKN</name>
<reference evidence="1 2" key="1">
    <citation type="submission" date="2017-09" db="EMBL/GenBank/DDBJ databases">
        <authorList>
            <person name="Lee N."/>
            <person name="Cho B.-K."/>
        </authorList>
    </citation>
    <scope>NUCLEOTIDE SEQUENCE [LARGE SCALE GENOMIC DNA]</scope>
    <source>
        <strain evidence="1 2">ATCC 12853</strain>
    </source>
</reference>
<gene>
    <name evidence="1" type="ORF">CP970_02390</name>
</gene>
<evidence type="ECO:0000313" key="2">
    <source>
        <dbReference type="Proteomes" id="UP000325529"/>
    </source>
</evidence>
<protein>
    <submittedName>
        <fullName evidence="1">SDR family oxidoreductase</fullName>
    </submittedName>
</protein>
<dbReference type="OrthoDB" id="286404at2"/>
<dbReference type="AlphaFoldDB" id="A0A5J6G4Q2"/>
<dbReference type="SUPFAM" id="SSF51735">
    <property type="entry name" value="NAD(P)-binding Rossmann-fold domains"/>
    <property type="match status" value="1"/>
</dbReference>
<dbReference type="Gene3D" id="3.40.50.720">
    <property type="entry name" value="NAD(P)-binding Rossmann-like Domain"/>
    <property type="match status" value="1"/>
</dbReference>